<feature type="transmembrane region" description="Helical" evidence="19">
    <location>
        <begin position="216"/>
        <end position="235"/>
    </location>
</feature>
<evidence type="ECO:0000256" key="14">
    <source>
        <dbReference type="ARBA" id="ARBA00052254"/>
    </source>
</evidence>
<evidence type="ECO:0000256" key="19">
    <source>
        <dbReference type="SAM" id="Phobius"/>
    </source>
</evidence>
<keyword evidence="9" id="KW-0756">Sterol biosynthesis</keyword>
<dbReference type="Gene3D" id="1.20.120.1630">
    <property type="match status" value="1"/>
</dbReference>
<feature type="transmembrane region" description="Helical" evidence="19">
    <location>
        <begin position="62"/>
        <end position="79"/>
    </location>
</feature>
<dbReference type="Proteomes" id="UP001489004">
    <property type="component" value="Unassembled WGS sequence"/>
</dbReference>
<dbReference type="InterPro" id="IPR001171">
    <property type="entry name" value="ERG24_DHCR-like"/>
</dbReference>
<dbReference type="PANTHER" id="PTHR21257:SF52">
    <property type="entry name" value="DELTA(14)-STEROL REDUCTASE TM7SF2"/>
    <property type="match status" value="1"/>
</dbReference>
<dbReference type="FunFam" id="1.20.120.1630:FF:000009">
    <property type="entry name" value="C-14 sterol reductase"/>
    <property type="match status" value="1"/>
</dbReference>
<dbReference type="GO" id="GO:0005789">
    <property type="term" value="C:endoplasmic reticulum membrane"/>
    <property type="evidence" value="ECO:0007669"/>
    <property type="project" value="TreeGrafter"/>
</dbReference>
<dbReference type="AlphaFoldDB" id="A0AAW1PGP3"/>
<evidence type="ECO:0000256" key="1">
    <source>
        <dbReference type="ARBA" id="ARBA00004141"/>
    </source>
</evidence>
<dbReference type="Pfam" id="PF01222">
    <property type="entry name" value="ERG4_ERG24"/>
    <property type="match status" value="1"/>
</dbReference>
<keyword evidence="6" id="KW-0752">Steroid biosynthesis</keyword>
<evidence type="ECO:0000256" key="2">
    <source>
        <dbReference type="ARBA" id="ARBA00005402"/>
    </source>
</evidence>
<keyword evidence="8" id="KW-0560">Oxidoreductase</keyword>
<dbReference type="GO" id="GO:1902652">
    <property type="term" value="P:secondary alcohol metabolic process"/>
    <property type="evidence" value="ECO:0007669"/>
    <property type="project" value="UniProtKB-ARBA"/>
</dbReference>
<evidence type="ECO:0000256" key="9">
    <source>
        <dbReference type="ARBA" id="ARBA00023011"/>
    </source>
</evidence>
<feature type="transmembrane region" description="Helical" evidence="19">
    <location>
        <begin position="285"/>
        <end position="304"/>
    </location>
</feature>
<evidence type="ECO:0000256" key="12">
    <source>
        <dbReference type="ARBA" id="ARBA00023166"/>
    </source>
</evidence>
<evidence type="ECO:0000256" key="16">
    <source>
        <dbReference type="ARBA" id="ARBA00074394"/>
    </source>
</evidence>
<evidence type="ECO:0000256" key="18">
    <source>
        <dbReference type="ARBA" id="ARBA00083315"/>
    </source>
</evidence>
<evidence type="ECO:0000256" key="7">
    <source>
        <dbReference type="ARBA" id="ARBA00022989"/>
    </source>
</evidence>
<keyword evidence="21" id="KW-1185">Reference proteome</keyword>
<feature type="transmembrane region" description="Helical" evidence="19">
    <location>
        <begin position="255"/>
        <end position="273"/>
    </location>
</feature>
<sequence length="418" mass="47537">MSEAHPYEFCGPHLGPLAIVFGLPLVCYALVFACNAQGCLKLSDLQLPELPAKWQLFSSEALLAYLGWFALVAALHLILPGKRQEGVVLPTGARLTYKLNGFYCCVVTISAALYFGFYTNQLYLGWIYDNYTALLAAAILFSFGLATLLYLGSFTGNKLLAAGGNTRYGFYNFFIGRELNPRLGSFDLKEFCELYPGMIGWLLIDLGMAHKQFTQLGHVTVPMGLVCAFHAIYVLDSAWNEPAILTTMDITSDGFGFMLVFGDLAWVPFTYTLQARYLVDHPQALSWYFIAFIIMLKALGYLMFRGANSQKDQFRRDPEHPSVRKLQTLQTSAGRKLIISGWWGISRHINYFGDWLMGWAWCLPCGFHHIIPFFYVIYFGVLLVHRERRDEHACRLKYGKDWGKYCSIVKYRIIPMLY</sequence>
<protein>
    <recommendedName>
        <fullName evidence="16">Delta(14)-sterol reductase ERG24</fullName>
    </recommendedName>
    <alternativeName>
        <fullName evidence="18">C-14 sterol reductase ERG24</fullName>
    </alternativeName>
    <alternativeName>
        <fullName evidence="17">Sterol C14-reductase ERG24</fullName>
    </alternativeName>
</protein>
<evidence type="ECO:0000256" key="15">
    <source>
        <dbReference type="ARBA" id="ARBA00060638"/>
    </source>
</evidence>
<evidence type="ECO:0000256" key="11">
    <source>
        <dbReference type="ARBA" id="ARBA00023136"/>
    </source>
</evidence>
<comment type="similarity">
    <text evidence="2">Belongs to the ERG4/ERG24 family.</text>
</comment>
<feature type="transmembrane region" description="Helical" evidence="19">
    <location>
        <begin position="100"/>
        <end position="119"/>
    </location>
</feature>
<keyword evidence="11 19" id="KW-0472">Membrane</keyword>
<evidence type="ECO:0000313" key="21">
    <source>
        <dbReference type="Proteomes" id="UP001489004"/>
    </source>
</evidence>
<dbReference type="PROSITE" id="PS01018">
    <property type="entry name" value="STEROL_REDUCT_2"/>
    <property type="match status" value="1"/>
</dbReference>
<dbReference type="GO" id="GO:0050613">
    <property type="term" value="F:Delta14-sterol reductase activity"/>
    <property type="evidence" value="ECO:0007669"/>
    <property type="project" value="UniProtKB-EC"/>
</dbReference>
<evidence type="ECO:0000256" key="3">
    <source>
        <dbReference type="ARBA" id="ARBA00022516"/>
    </source>
</evidence>
<evidence type="ECO:0000256" key="6">
    <source>
        <dbReference type="ARBA" id="ARBA00022955"/>
    </source>
</evidence>
<name>A0AAW1PGP3_9CHLO</name>
<keyword evidence="4 19" id="KW-0812">Transmembrane</keyword>
<dbReference type="InterPro" id="IPR018083">
    <property type="entry name" value="Sterol_reductase_CS"/>
</dbReference>
<organism evidence="20 21">
    <name type="scientific">[Myrmecia] bisecta</name>
    <dbReference type="NCBI Taxonomy" id="41462"/>
    <lineage>
        <taxon>Eukaryota</taxon>
        <taxon>Viridiplantae</taxon>
        <taxon>Chlorophyta</taxon>
        <taxon>core chlorophytes</taxon>
        <taxon>Trebouxiophyceae</taxon>
        <taxon>Trebouxiales</taxon>
        <taxon>Trebouxiaceae</taxon>
        <taxon>Myrmecia</taxon>
    </lineage>
</organism>
<reference evidence="20 21" key="1">
    <citation type="journal article" date="2024" name="Nat. Commun.">
        <title>Phylogenomics reveals the evolutionary origins of lichenization in chlorophyte algae.</title>
        <authorList>
            <person name="Puginier C."/>
            <person name="Libourel C."/>
            <person name="Otte J."/>
            <person name="Skaloud P."/>
            <person name="Haon M."/>
            <person name="Grisel S."/>
            <person name="Petersen M."/>
            <person name="Berrin J.G."/>
            <person name="Delaux P.M."/>
            <person name="Dal Grande F."/>
            <person name="Keller J."/>
        </authorList>
    </citation>
    <scope>NUCLEOTIDE SEQUENCE [LARGE SCALE GENOMIC DNA]</scope>
    <source>
        <strain evidence="20 21">SAG 2043</strain>
    </source>
</reference>
<evidence type="ECO:0000256" key="10">
    <source>
        <dbReference type="ARBA" id="ARBA00023098"/>
    </source>
</evidence>
<keyword evidence="5" id="KW-0521">NADP</keyword>
<comment type="catalytic activity">
    <reaction evidence="14">
        <text>4,4-dimethyl-5alpha-cholesta-8,24-dien-3beta-ol + NADP(+) = 4,4-dimethyl-5alpha-cholesta-8,14,24-trien-3beta-ol + NADPH + H(+)</text>
        <dbReference type="Rhea" id="RHEA:18561"/>
        <dbReference type="ChEBI" id="CHEBI:15378"/>
        <dbReference type="ChEBI" id="CHEBI:17813"/>
        <dbReference type="ChEBI" id="CHEBI:18364"/>
        <dbReference type="ChEBI" id="CHEBI:57783"/>
        <dbReference type="ChEBI" id="CHEBI:58349"/>
        <dbReference type="EC" id="1.3.1.70"/>
    </reaction>
    <physiologicalReaction direction="right-to-left" evidence="14">
        <dbReference type="Rhea" id="RHEA:18563"/>
    </physiologicalReaction>
</comment>
<dbReference type="GO" id="GO:0046165">
    <property type="term" value="P:alcohol biosynthetic process"/>
    <property type="evidence" value="ECO:0007669"/>
    <property type="project" value="UniProtKB-ARBA"/>
</dbReference>
<feature type="transmembrane region" description="Helical" evidence="19">
    <location>
        <begin position="358"/>
        <end position="384"/>
    </location>
</feature>
<keyword evidence="13" id="KW-0753">Steroid metabolism</keyword>
<keyword evidence="7 19" id="KW-1133">Transmembrane helix</keyword>
<keyword evidence="12" id="KW-1207">Sterol metabolism</keyword>
<dbReference type="GO" id="GO:0016126">
    <property type="term" value="P:sterol biosynthetic process"/>
    <property type="evidence" value="ECO:0007669"/>
    <property type="project" value="UniProtKB-KW"/>
</dbReference>
<keyword evidence="3" id="KW-0444">Lipid biosynthesis</keyword>
<comment type="subcellular location">
    <subcellularLocation>
        <location evidence="1">Membrane</location>
        <topology evidence="1">Multi-pass membrane protein</topology>
    </subcellularLocation>
</comment>
<proteinExistence type="inferred from homology"/>
<feature type="transmembrane region" description="Helical" evidence="19">
    <location>
        <begin position="12"/>
        <end position="33"/>
    </location>
</feature>
<comment type="pathway">
    <text evidence="15">Steroid biosynthesis; zymosterol biosynthesis; zymosterol from lanosterol: step 2/6.</text>
</comment>
<keyword evidence="10" id="KW-0443">Lipid metabolism</keyword>
<dbReference type="PANTHER" id="PTHR21257">
    <property type="entry name" value="DELTA(14)-STEROL REDUCTASE"/>
    <property type="match status" value="1"/>
</dbReference>
<comment type="caution">
    <text evidence="20">The sequence shown here is derived from an EMBL/GenBank/DDBJ whole genome shotgun (WGS) entry which is preliminary data.</text>
</comment>
<dbReference type="EMBL" id="JALJOR010000012">
    <property type="protein sequence ID" value="KAK9807643.1"/>
    <property type="molecule type" value="Genomic_DNA"/>
</dbReference>
<evidence type="ECO:0000256" key="17">
    <source>
        <dbReference type="ARBA" id="ARBA00077841"/>
    </source>
</evidence>
<evidence type="ECO:0000256" key="5">
    <source>
        <dbReference type="ARBA" id="ARBA00022857"/>
    </source>
</evidence>
<dbReference type="GO" id="GO:0016129">
    <property type="term" value="P:phytosteroid biosynthetic process"/>
    <property type="evidence" value="ECO:0007669"/>
    <property type="project" value="UniProtKB-ARBA"/>
</dbReference>
<gene>
    <name evidence="20" type="ORF">WJX72_005150</name>
</gene>
<accession>A0AAW1PGP3</accession>
<evidence type="ECO:0000313" key="20">
    <source>
        <dbReference type="EMBL" id="KAK9807643.1"/>
    </source>
</evidence>
<evidence type="ECO:0000256" key="8">
    <source>
        <dbReference type="ARBA" id="ARBA00023002"/>
    </source>
</evidence>
<evidence type="ECO:0000256" key="13">
    <source>
        <dbReference type="ARBA" id="ARBA00023221"/>
    </source>
</evidence>
<evidence type="ECO:0000256" key="4">
    <source>
        <dbReference type="ARBA" id="ARBA00022692"/>
    </source>
</evidence>
<feature type="transmembrane region" description="Helical" evidence="19">
    <location>
        <begin position="131"/>
        <end position="151"/>
    </location>
</feature>